<dbReference type="RefSeq" id="WP_008248020.1">
    <property type="nucleotide sequence ID" value="NZ_CP014544.1"/>
</dbReference>
<reference evidence="2 3" key="1">
    <citation type="submission" date="2015-12" db="EMBL/GenBank/DDBJ databases">
        <authorList>
            <person name="Shamseldin A."/>
            <person name="Moawad H."/>
            <person name="Abd El-Rahim W.M."/>
            <person name="Sadowsky M.J."/>
        </authorList>
    </citation>
    <scope>NUCLEOTIDE SEQUENCE [LARGE SCALE GENOMIC DNA]</scope>
    <source>
        <strain evidence="2 3">SM2</strain>
    </source>
</reference>
<keyword evidence="1" id="KW-0732">Signal</keyword>
<dbReference type="KEGG" id="zal:AZF00_02955"/>
<dbReference type="AlphaFoldDB" id="A0A127M272"/>
<gene>
    <name evidence="2" type="ORF">AZF00_02955</name>
</gene>
<name>A0A127M272_9GAMM</name>
<feature type="signal peptide" evidence="1">
    <location>
        <begin position="1"/>
        <end position="22"/>
    </location>
</feature>
<dbReference type="Proteomes" id="UP000074119">
    <property type="component" value="Chromosome"/>
</dbReference>
<organism evidence="2 3">
    <name type="scientific">Zhongshania aliphaticivorans</name>
    <dbReference type="NCBI Taxonomy" id="1470434"/>
    <lineage>
        <taxon>Bacteria</taxon>
        <taxon>Pseudomonadati</taxon>
        <taxon>Pseudomonadota</taxon>
        <taxon>Gammaproteobacteria</taxon>
        <taxon>Cellvibrionales</taxon>
        <taxon>Spongiibacteraceae</taxon>
        <taxon>Zhongshania</taxon>
    </lineage>
</organism>
<protein>
    <submittedName>
        <fullName evidence="2">Uncharacterized protein</fullName>
    </submittedName>
</protein>
<evidence type="ECO:0000313" key="2">
    <source>
        <dbReference type="EMBL" id="AMO67322.1"/>
    </source>
</evidence>
<dbReference type="STRING" id="1470434.AZF00_02955"/>
<accession>A0A127M272</accession>
<sequence>MKQIPKIVASAFLASLATTANAQFSLITNLASDLSTTLNSIPIGELPMISDAFTIAGPSAISEVSTTLLPILVDLPGANLLVGPVVPLGTQAIGIISPYFDSLPLTELPGLSILPGGGL</sequence>
<feature type="chain" id="PRO_5007274938" evidence="1">
    <location>
        <begin position="23"/>
        <end position="119"/>
    </location>
</feature>
<dbReference type="EMBL" id="CP014544">
    <property type="protein sequence ID" value="AMO67322.1"/>
    <property type="molecule type" value="Genomic_DNA"/>
</dbReference>
<evidence type="ECO:0000256" key="1">
    <source>
        <dbReference type="SAM" id="SignalP"/>
    </source>
</evidence>
<evidence type="ECO:0000313" key="3">
    <source>
        <dbReference type="Proteomes" id="UP000074119"/>
    </source>
</evidence>
<proteinExistence type="predicted"/>